<dbReference type="GO" id="GO:0005975">
    <property type="term" value="P:carbohydrate metabolic process"/>
    <property type="evidence" value="ECO:0007669"/>
    <property type="project" value="InterPro"/>
</dbReference>
<dbReference type="InterPro" id="IPR036026">
    <property type="entry name" value="Seven-hairpin_glycosidases"/>
</dbReference>
<evidence type="ECO:0000256" key="8">
    <source>
        <dbReference type="ARBA" id="ARBA00023180"/>
    </source>
</evidence>
<evidence type="ECO:0000256" key="2">
    <source>
        <dbReference type="ARBA" id="ARBA00007658"/>
    </source>
</evidence>
<dbReference type="PRINTS" id="PR00747">
    <property type="entry name" value="GLYHDRLASE47"/>
</dbReference>
<comment type="function">
    <text evidence="10">Extracts misfolded glycoproteins, but not glycoproteins undergoing productive folding, from the calnexin cycle. It is directly involved in endoplasmic reticulum-associated degradation (ERAD) and targets misfolded glycoproteins for degradation in an N-glycan-independent manner, probably by forming a complex with SEL1L. It has low mannosidase activity, catalyzing mannose trimming from Man8GlcNAc2 to Man7GlcNAc2.</text>
</comment>
<dbReference type="GO" id="GO:1904380">
    <property type="term" value="P:endoplasmic reticulum mannose trimming"/>
    <property type="evidence" value="ECO:0007669"/>
    <property type="project" value="InterPro"/>
</dbReference>
<feature type="active site" evidence="11">
    <location>
        <position position="323"/>
    </location>
</feature>
<dbReference type="Gene3D" id="1.50.10.10">
    <property type="match status" value="1"/>
</dbReference>
<proteinExistence type="inferred from homology"/>
<evidence type="ECO:0000256" key="4">
    <source>
        <dbReference type="ARBA" id="ARBA00022824"/>
    </source>
</evidence>
<accession>A0A7L3INB1</accession>
<dbReference type="InterPro" id="IPR001382">
    <property type="entry name" value="Glyco_hydro_47"/>
</dbReference>
<keyword evidence="4" id="KW-0256">Endoplasmic reticulum</keyword>
<evidence type="ECO:0000256" key="6">
    <source>
        <dbReference type="ARBA" id="ARBA00022989"/>
    </source>
</evidence>
<comment type="caution">
    <text evidence="13">The sequence shown here is derived from an EMBL/GenBank/DDBJ whole genome shotgun (WGS) entry which is preliminary data.</text>
</comment>
<gene>
    <name evidence="13" type="primary">Edem1</name>
    <name evidence="13" type="ORF">PARPUN_R01155</name>
</gene>
<evidence type="ECO:0000256" key="3">
    <source>
        <dbReference type="ARBA" id="ARBA00022692"/>
    </source>
</evidence>
<dbReference type="Pfam" id="PF01532">
    <property type="entry name" value="Glyco_hydro_47"/>
    <property type="match status" value="1"/>
</dbReference>
<dbReference type="AlphaFoldDB" id="A0A7L3INB1"/>
<feature type="active site" description="Proton donor" evidence="11">
    <location>
        <position position="55"/>
    </location>
</feature>
<feature type="active site" description="Proton donor" evidence="11">
    <location>
        <position position="304"/>
    </location>
</feature>
<name>A0A7L3INB1_9PASS</name>
<dbReference type="GO" id="GO:0005509">
    <property type="term" value="F:calcium ion binding"/>
    <property type="evidence" value="ECO:0007669"/>
    <property type="project" value="InterPro"/>
</dbReference>
<dbReference type="GO" id="GO:0044322">
    <property type="term" value="C:endoplasmic reticulum quality control compartment"/>
    <property type="evidence" value="ECO:0007669"/>
    <property type="project" value="GOC"/>
</dbReference>
<keyword evidence="12" id="KW-0378">Hydrolase</keyword>
<evidence type="ECO:0000256" key="10">
    <source>
        <dbReference type="ARBA" id="ARBA00060207"/>
    </source>
</evidence>
<keyword evidence="3" id="KW-0812">Transmembrane</keyword>
<reference evidence="13 14" key="1">
    <citation type="submission" date="2019-09" db="EMBL/GenBank/DDBJ databases">
        <title>Bird 10,000 Genomes (B10K) Project - Family phase.</title>
        <authorList>
            <person name="Zhang G."/>
        </authorList>
    </citation>
    <scope>NUCLEOTIDE SEQUENCE [LARGE SCALE GENOMIC DNA]</scope>
    <source>
        <strain evidence="13">B10K-DU-029-51</strain>
    </source>
</reference>
<keyword evidence="6" id="KW-1133">Transmembrane helix</keyword>
<evidence type="ECO:0000256" key="7">
    <source>
        <dbReference type="ARBA" id="ARBA00023136"/>
    </source>
</evidence>
<organism evidence="13 14">
    <name type="scientific">Pardalotus punctatus</name>
    <name type="common">spotted pardalote</name>
    <dbReference type="NCBI Taxonomy" id="254575"/>
    <lineage>
        <taxon>Eukaryota</taxon>
        <taxon>Metazoa</taxon>
        <taxon>Chordata</taxon>
        <taxon>Craniata</taxon>
        <taxon>Vertebrata</taxon>
        <taxon>Euteleostomi</taxon>
        <taxon>Archelosauria</taxon>
        <taxon>Archosauria</taxon>
        <taxon>Dinosauria</taxon>
        <taxon>Saurischia</taxon>
        <taxon>Theropoda</taxon>
        <taxon>Coelurosauria</taxon>
        <taxon>Aves</taxon>
        <taxon>Neognathae</taxon>
        <taxon>Neoaves</taxon>
        <taxon>Telluraves</taxon>
        <taxon>Australaves</taxon>
        <taxon>Passeriformes</taxon>
        <taxon>Meliphagoidea</taxon>
        <taxon>Pardalotidae</taxon>
        <taxon>Pardalotus</taxon>
    </lineage>
</organism>
<comment type="subcellular location">
    <subcellularLocation>
        <location evidence="1">Endoplasmic reticulum membrane</location>
        <topology evidence="1">Single-pass type II membrane protein</topology>
    </subcellularLocation>
</comment>
<keyword evidence="14" id="KW-1185">Reference proteome</keyword>
<feature type="non-terminal residue" evidence="13">
    <location>
        <position position="391"/>
    </location>
</feature>
<keyword evidence="5" id="KW-0735">Signal-anchor</keyword>
<comment type="similarity">
    <text evidence="2 12">Belongs to the glycosyl hydrolase 47 family.</text>
</comment>
<dbReference type="EMBL" id="VZTX01027528">
    <property type="protein sequence ID" value="NXU18982.1"/>
    <property type="molecule type" value="Genomic_DNA"/>
</dbReference>
<keyword evidence="7" id="KW-0472">Membrane</keyword>
<evidence type="ECO:0000313" key="13">
    <source>
        <dbReference type="EMBL" id="NXU18982.1"/>
    </source>
</evidence>
<dbReference type="InterPro" id="IPR044674">
    <property type="entry name" value="EDEM1/2/3"/>
</dbReference>
<feature type="active site" evidence="11">
    <location>
        <position position="200"/>
    </location>
</feature>
<sequence>SNLNINDVLGNYSLTLIDALDTLAVMGNSSEFQKAVKLVIDTVSFDKDSTVQVFEATIRVLGSLLSAHIIITDTKQPFGDMAIKDYDNELLHLAHDLAVRLLPAFENTKTGIPYPRVNLKKGVPPDSHNETCTAGAGSLLVEFGMLSRLLGDSTFEWVARRAVKALWSLRSNNTGLLGNVVNIQTGHWVGKQSGLGAGSDSFYEYLLKSYILFGEKEDLEMFNAAYRNIQNHLRRGREACNEGEGDPPLYVNVNMYTGQLMNTWIDSLQAFFPGLQVLIGDVEDAICLHAFYYAIWKRYGALPERYNWQLQAPDVPFYPLRPELVESTYLLYQATKNPFYLHVGMDILQSLEKYTKAKCGYATLHHVVEKTKEDRMESFFLSETCKYLYLV</sequence>
<dbReference type="GO" id="GO:0006986">
    <property type="term" value="P:response to unfolded protein"/>
    <property type="evidence" value="ECO:0007669"/>
    <property type="project" value="UniProtKB-KW"/>
</dbReference>
<keyword evidence="8" id="KW-0325">Glycoprotein</keyword>
<protein>
    <recommendedName>
        <fullName evidence="12">alpha-1,2-Mannosidase</fullName>
        <ecNumber evidence="12">3.2.1.-</ecNumber>
    </recommendedName>
</protein>
<evidence type="ECO:0000256" key="5">
    <source>
        <dbReference type="ARBA" id="ARBA00022968"/>
    </source>
</evidence>
<keyword evidence="9" id="KW-0834">Unfolded protein response</keyword>
<dbReference type="InterPro" id="IPR012341">
    <property type="entry name" value="6hp_glycosidase-like_sf"/>
</dbReference>
<dbReference type="PANTHER" id="PTHR45679:SF5">
    <property type="entry name" value="ER DEGRADATION-ENHANCING ALPHA-MANNOSIDASE-LIKE PROTEIN 1"/>
    <property type="match status" value="1"/>
</dbReference>
<dbReference type="Proteomes" id="UP000570592">
    <property type="component" value="Unassembled WGS sequence"/>
</dbReference>
<evidence type="ECO:0000256" key="9">
    <source>
        <dbReference type="ARBA" id="ARBA00023230"/>
    </source>
</evidence>
<dbReference type="EC" id="3.2.1.-" evidence="12"/>
<dbReference type="GO" id="GO:0004571">
    <property type="term" value="F:mannosyl-oligosaccharide 1,2-alpha-mannosidase activity"/>
    <property type="evidence" value="ECO:0007669"/>
    <property type="project" value="InterPro"/>
</dbReference>
<feature type="non-terminal residue" evidence="13">
    <location>
        <position position="1"/>
    </location>
</feature>
<dbReference type="SUPFAM" id="SSF48225">
    <property type="entry name" value="Seven-hairpin glycosidases"/>
    <property type="match status" value="1"/>
</dbReference>
<dbReference type="GO" id="GO:0005789">
    <property type="term" value="C:endoplasmic reticulum membrane"/>
    <property type="evidence" value="ECO:0007669"/>
    <property type="project" value="UniProtKB-SubCell"/>
</dbReference>
<evidence type="ECO:0000256" key="12">
    <source>
        <dbReference type="RuleBase" id="RU361193"/>
    </source>
</evidence>
<evidence type="ECO:0000313" key="14">
    <source>
        <dbReference type="Proteomes" id="UP000570592"/>
    </source>
</evidence>
<dbReference type="PANTHER" id="PTHR45679">
    <property type="entry name" value="ER DEGRADATION-ENHANCING ALPHA-MANNOSIDASE-LIKE PROTEIN 2"/>
    <property type="match status" value="1"/>
</dbReference>
<dbReference type="GO" id="GO:1904154">
    <property type="term" value="P:positive regulation of retrograde protein transport, ER to cytosol"/>
    <property type="evidence" value="ECO:0007669"/>
    <property type="project" value="UniProtKB-ARBA"/>
</dbReference>
<keyword evidence="12" id="KW-0326">Glycosidase</keyword>
<evidence type="ECO:0000256" key="11">
    <source>
        <dbReference type="PIRSR" id="PIRSR601382-1"/>
    </source>
</evidence>
<dbReference type="FunFam" id="1.50.10.10:FF:000016">
    <property type="entry name" value="alpha-1,2-Mannosidase"/>
    <property type="match status" value="1"/>
</dbReference>
<evidence type="ECO:0000256" key="1">
    <source>
        <dbReference type="ARBA" id="ARBA00004648"/>
    </source>
</evidence>